<feature type="transmembrane region" description="Helical" evidence="1">
    <location>
        <begin position="20"/>
        <end position="41"/>
    </location>
</feature>
<accession>A0AA40DSN0</accession>
<evidence type="ECO:0000313" key="4">
    <source>
        <dbReference type="Proteomes" id="UP001172102"/>
    </source>
</evidence>
<evidence type="ECO:0000256" key="1">
    <source>
        <dbReference type="SAM" id="Phobius"/>
    </source>
</evidence>
<keyword evidence="1" id="KW-1133">Transmembrane helix</keyword>
<reference evidence="3" key="1">
    <citation type="submission" date="2023-06" db="EMBL/GenBank/DDBJ databases">
        <title>Genome-scale phylogeny and comparative genomics of the fungal order Sordariales.</title>
        <authorList>
            <consortium name="Lawrence Berkeley National Laboratory"/>
            <person name="Hensen N."/>
            <person name="Bonometti L."/>
            <person name="Westerberg I."/>
            <person name="Brannstrom I.O."/>
            <person name="Guillou S."/>
            <person name="Cros-Aarteil S."/>
            <person name="Calhoun S."/>
            <person name="Haridas S."/>
            <person name="Kuo A."/>
            <person name="Mondo S."/>
            <person name="Pangilinan J."/>
            <person name="Riley R."/>
            <person name="Labutti K."/>
            <person name="Andreopoulos B."/>
            <person name="Lipzen A."/>
            <person name="Chen C."/>
            <person name="Yanf M."/>
            <person name="Daum C."/>
            <person name="Ng V."/>
            <person name="Clum A."/>
            <person name="Steindorff A."/>
            <person name="Ohm R."/>
            <person name="Martin F."/>
            <person name="Silar P."/>
            <person name="Natvig D."/>
            <person name="Lalanne C."/>
            <person name="Gautier V."/>
            <person name="Ament-Velasquez S.L."/>
            <person name="Kruys A."/>
            <person name="Hutchinson M.I."/>
            <person name="Powell A.J."/>
            <person name="Barry K."/>
            <person name="Miller A.N."/>
            <person name="Grigoriev I.V."/>
            <person name="Debuchy R."/>
            <person name="Gladieux P."/>
            <person name="Thoren M.H."/>
            <person name="Johannesson H."/>
        </authorList>
    </citation>
    <scope>NUCLEOTIDE SEQUENCE</scope>
    <source>
        <strain evidence="3">SMH4607-1</strain>
    </source>
</reference>
<evidence type="ECO:0000313" key="3">
    <source>
        <dbReference type="EMBL" id="KAK0711951.1"/>
    </source>
</evidence>
<sequence length="151" mass="17082">MPLWLVYHPEGIFTSDAKAALAADITSIYTAVGLPAFYVIVNFISLPNSSIHVGGKSPSLEKPFIRFSVDHIAVHTEGDVKWQARIAARIETKLKPHIADKGYDWEFHVDETPRELWRVNGFVPPPHKSEAERLWAEKNKAVEWQNPKGKL</sequence>
<gene>
    <name evidence="3" type="ORF">B0H67DRAFT_602562</name>
</gene>
<comment type="caution">
    <text evidence="3">The sequence shown here is derived from an EMBL/GenBank/DDBJ whole genome shotgun (WGS) entry which is preliminary data.</text>
</comment>
<feature type="domain" description="Tautomerase cis-CaaD-like" evidence="2">
    <location>
        <begin position="1"/>
        <end position="140"/>
    </location>
</feature>
<dbReference type="EMBL" id="JAUKUA010000005">
    <property type="protein sequence ID" value="KAK0711951.1"/>
    <property type="molecule type" value="Genomic_DNA"/>
</dbReference>
<keyword evidence="1" id="KW-0472">Membrane</keyword>
<organism evidence="3 4">
    <name type="scientific">Lasiosphaeris hirsuta</name>
    <dbReference type="NCBI Taxonomy" id="260670"/>
    <lineage>
        <taxon>Eukaryota</taxon>
        <taxon>Fungi</taxon>
        <taxon>Dikarya</taxon>
        <taxon>Ascomycota</taxon>
        <taxon>Pezizomycotina</taxon>
        <taxon>Sordariomycetes</taxon>
        <taxon>Sordariomycetidae</taxon>
        <taxon>Sordariales</taxon>
        <taxon>Lasiosphaeriaceae</taxon>
        <taxon>Lasiosphaeris</taxon>
    </lineage>
</organism>
<dbReference type="Proteomes" id="UP001172102">
    <property type="component" value="Unassembled WGS sequence"/>
</dbReference>
<dbReference type="InterPro" id="IPR014347">
    <property type="entry name" value="Tautomerase/MIF_sf"/>
</dbReference>
<evidence type="ECO:0000259" key="2">
    <source>
        <dbReference type="Pfam" id="PF14832"/>
    </source>
</evidence>
<protein>
    <submittedName>
        <fullName evidence="3">Oxalocrotonate tautomerase</fullName>
    </submittedName>
</protein>
<dbReference type="InterPro" id="IPR028116">
    <property type="entry name" value="Cis-CaaD-like"/>
</dbReference>
<dbReference type="Gene3D" id="3.30.429.10">
    <property type="entry name" value="Macrophage Migration Inhibitory Factor"/>
    <property type="match status" value="1"/>
</dbReference>
<keyword evidence="4" id="KW-1185">Reference proteome</keyword>
<dbReference type="AlphaFoldDB" id="A0AA40DSN0"/>
<proteinExistence type="predicted"/>
<name>A0AA40DSN0_9PEZI</name>
<dbReference type="Pfam" id="PF14832">
    <property type="entry name" value="Tautomerase_3"/>
    <property type="match status" value="1"/>
</dbReference>
<keyword evidence="1" id="KW-0812">Transmembrane</keyword>